<evidence type="ECO:0000313" key="1">
    <source>
        <dbReference type="EMBL" id="MFD1124736.1"/>
    </source>
</evidence>
<sequence length="68" mass="7543">MMTITSKDFSNELINAYKTQKLVMLITSNGHITGTVAAVNDDRAYINRPAKGVTAIKLSEIIKIKEFN</sequence>
<accession>A0ABW3PI51</accession>
<comment type="caution">
    <text evidence="1">The sequence shown here is derived from an EMBL/GenBank/DDBJ whole genome shotgun (WGS) entry which is preliminary data.</text>
</comment>
<dbReference type="Proteomes" id="UP001597156">
    <property type="component" value="Unassembled WGS sequence"/>
</dbReference>
<dbReference type="RefSeq" id="WP_225419154.1">
    <property type="nucleotide sequence ID" value="NZ_JBHTLH010000015.1"/>
</dbReference>
<name>A0ABW3PI51_9LACO</name>
<proteinExistence type="predicted"/>
<organism evidence="1 2">
    <name type="scientific">Lentilactobacillus raoultii</name>
    <dbReference type="NCBI Taxonomy" id="1987503"/>
    <lineage>
        <taxon>Bacteria</taxon>
        <taxon>Bacillati</taxon>
        <taxon>Bacillota</taxon>
        <taxon>Bacilli</taxon>
        <taxon>Lactobacillales</taxon>
        <taxon>Lactobacillaceae</taxon>
        <taxon>Lentilactobacillus</taxon>
    </lineage>
</organism>
<protein>
    <submittedName>
        <fullName evidence="1">Uncharacterized protein</fullName>
    </submittedName>
</protein>
<keyword evidence="2" id="KW-1185">Reference proteome</keyword>
<gene>
    <name evidence="1" type="ORF">ACFQ22_05070</name>
</gene>
<reference evidence="2" key="1">
    <citation type="journal article" date="2019" name="Int. J. Syst. Evol. Microbiol.">
        <title>The Global Catalogue of Microorganisms (GCM) 10K type strain sequencing project: providing services to taxonomists for standard genome sequencing and annotation.</title>
        <authorList>
            <consortium name="The Broad Institute Genomics Platform"/>
            <consortium name="The Broad Institute Genome Sequencing Center for Infectious Disease"/>
            <person name="Wu L."/>
            <person name="Ma J."/>
        </authorList>
    </citation>
    <scope>NUCLEOTIDE SEQUENCE [LARGE SCALE GENOMIC DNA]</scope>
    <source>
        <strain evidence="2">CCUG 71848</strain>
    </source>
</reference>
<evidence type="ECO:0000313" key="2">
    <source>
        <dbReference type="Proteomes" id="UP001597156"/>
    </source>
</evidence>
<dbReference type="EMBL" id="JBHTLH010000015">
    <property type="protein sequence ID" value="MFD1124736.1"/>
    <property type="molecule type" value="Genomic_DNA"/>
</dbReference>